<proteinExistence type="predicted"/>
<feature type="region of interest" description="Disordered" evidence="1">
    <location>
        <begin position="1019"/>
        <end position="1070"/>
    </location>
</feature>
<dbReference type="GeneID" id="130504522"/>
<feature type="region of interest" description="Disordered" evidence="1">
    <location>
        <begin position="736"/>
        <end position="779"/>
    </location>
</feature>
<organism evidence="2 3">
    <name type="scientific">Raphanus sativus</name>
    <name type="common">Radish</name>
    <name type="synonym">Raphanus raphanistrum var. sativus</name>
    <dbReference type="NCBI Taxonomy" id="3726"/>
    <lineage>
        <taxon>Eukaryota</taxon>
        <taxon>Viridiplantae</taxon>
        <taxon>Streptophyta</taxon>
        <taxon>Embryophyta</taxon>
        <taxon>Tracheophyta</taxon>
        <taxon>Spermatophyta</taxon>
        <taxon>Magnoliopsida</taxon>
        <taxon>eudicotyledons</taxon>
        <taxon>Gunneridae</taxon>
        <taxon>Pentapetalae</taxon>
        <taxon>rosids</taxon>
        <taxon>malvids</taxon>
        <taxon>Brassicales</taxon>
        <taxon>Brassicaceae</taxon>
        <taxon>Brassiceae</taxon>
        <taxon>Raphanus</taxon>
    </lineage>
</organism>
<dbReference type="PANTHER" id="PTHR15678">
    <property type="entry name" value="ANTIGEN MLAA-22-RELATED"/>
    <property type="match status" value="1"/>
</dbReference>
<dbReference type="Pfam" id="PF10344">
    <property type="entry name" value="Hobbit"/>
    <property type="match status" value="2"/>
</dbReference>
<dbReference type="KEGG" id="rsz:130504522"/>
<feature type="region of interest" description="Disordered" evidence="1">
    <location>
        <begin position="269"/>
        <end position="300"/>
    </location>
</feature>
<dbReference type="OrthoDB" id="1562405at2759"/>
<protein>
    <submittedName>
        <fullName evidence="3">Protein SABRE-like</fullName>
    </submittedName>
</protein>
<reference evidence="3" key="1">
    <citation type="submission" date="2025-08" db="UniProtKB">
        <authorList>
            <consortium name="RefSeq"/>
        </authorList>
    </citation>
    <scope>IDENTIFICATION</scope>
    <source>
        <tissue evidence="3">Leaf</tissue>
    </source>
</reference>
<keyword evidence="2" id="KW-1185">Reference proteome</keyword>
<dbReference type="Proteomes" id="UP000504610">
    <property type="component" value="Unplaced"/>
</dbReference>
<dbReference type="RefSeq" id="XP_056855111.1">
    <property type="nucleotide sequence ID" value="XM_056999131.1"/>
</dbReference>
<feature type="compositionally biased region" description="Basic residues" evidence="1">
    <location>
        <begin position="1020"/>
        <end position="1029"/>
    </location>
</feature>
<evidence type="ECO:0000313" key="3">
    <source>
        <dbReference type="RefSeq" id="XP_056855111.1"/>
    </source>
</evidence>
<dbReference type="InterPro" id="IPR045167">
    <property type="entry name" value="Hobbit"/>
</dbReference>
<feature type="region of interest" description="Disordered" evidence="1">
    <location>
        <begin position="809"/>
        <end position="842"/>
    </location>
</feature>
<feature type="compositionally biased region" description="Low complexity" evidence="1">
    <location>
        <begin position="275"/>
        <end position="286"/>
    </location>
</feature>
<evidence type="ECO:0000256" key="1">
    <source>
        <dbReference type="SAM" id="MobiDB-lite"/>
    </source>
</evidence>
<sequence>MSPTSPTMNLGAQDLAWILKFCRMYSDPPNKLHSFSGRPRFGVVPRVVVVSEGLSLDQVMTEFMVRVDATPFLIKYTPSDLDDPAKGLIFDIKKLKYELCYSRGKQKYTLECKRDALDLVYQGLDVHVPKTFIKKHEHKGDEKNRDAGFLLSCDYITIRRQAPKADIERLLAWQKAGRSNLEVTYLRSEFENGSESDEHVLSDPSDDDGYNVVLSDNCQRVFVYGLKLLWTIENRDAVFSFVSGISKVFEPAQPSPSRQHTQRKILERNQENQEEISTSSASSRESQTVTKVETSGSDEEGTSHFMVNVIEPQFNLHSEEANGRFLLAAGSGRVIARSFQSIMRVGAEVIQQALGTTSLQSPKSIPEMTWTRLEFSVMLEHVQAHVALTDVDPSAGVQWLPNIRRHSPKLKRIGALLERVFMPCDMYLRYTRHDGLSPDLKVKPLEEITFNSRNIAATMTSRQFQVMMDVLTILLFPATSHKSSLHFPTEDDDIDDEIDEVVPYGIEEVELAKINLEEKEWEQRLILDDIRILSHHSDNVEDMHVEKKGDLWMISTRKSILVQRLKKELLYVQKSRKTASASLRIVLQKAANLRLMEKNRSAPYAMRISLEINEVVWCMLVDGRAFAEAKINNMTYDFDRDYKDTGVARFTTKSFVVRNCLCNAKSDEVLSAWNPPPEWGKKFMLRVDAKQGTPKDGNPLDLFHVEIYPLRIQLSETMYKMMWEYFFPEEEQDSQRRPEVWKVSTTTGSKRVKRQLESNVERVQKSTAGGSADQELRRTSSFDRNWEESVAESVANELLLQSYNCAVSSSNDHKGESSRQMNFKNAKTDKPRSSSHREKKARKKQVEMIKFNNIKISQVELLVTYEGSRFVVEDLRLLMDKFSLDEFAGTWRGLFARVKKHITCGVLKSVIGMQGKKFTYKSQYKSQENAESSDDDLKLSDNDESGVLPKKIYDESGGAGDNFVTSVRGLFNTQRRKPKAFVLRTMRGEADNDFNGEWSDSDVEFSPFARQLTITEAKRLIRRHTKKSRPISERGSMSQQRESLPLSVRETDASESSYSSESSPYEDFSR</sequence>
<feature type="compositionally biased region" description="Low complexity" evidence="1">
    <location>
        <begin position="1054"/>
        <end position="1070"/>
    </location>
</feature>
<name>A0A9W3CU33_RAPSA</name>
<feature type="compositionally biased region" description="Basic and acidic residues" evidence="1">
    <location>
        <begin position="826"/>
        <end position="836"/>
    </location>
</feature>
<gene>
    <name evidence="3" type="primary">LOC130504522</name>
</gene>
<dbReference type="AlphaFoldDB" id="A0A9W3CU33"/>
<dbReference type="PANTHER" id="PTHR15678:SF13">
    <property type="entry name" value="FMP27_BLTP2_HOBBIT GFWDK MOTIF-CONTAINING RBG UNIT DOMAIN-CONTAINING PROTEIN"/>
    <property type="match status" value="1"/>
</dbReference>
<accession>A0A9W3CU33</accession>
<evidence type="ECO:0000313" key="2">
    <source>
        <dbReference type="Proteomes" id="UP000504610"/>
    </source>
</evidence>
<feature type="compositionally biased region" description="Basic and acidic residues" evidence="1">
    <location>
        <begin position="754"/>
        <end position="764"/>
    </location>
</feature>